<dbReference type="EC" id="2.7.1.23" evidence="6"/>
<dbReference type="AlphaFoldDB" id="A0A366K9A7"/>
<feature type="region of interest" description="Disordered" evidence="7">
    <location>
        <begin position="299"/>
        <end position="337"/>
    </location>
</feature>
<protein>
    <recommendedName>
        <fullName evidence="6">NAD kinase</fullName>
        <ecNumber evidence="6">2.7.1.23</ecNumber>
    </recommendedName>
    <alternativeName>
        <fullName evidence="6">ATP-dependent NAD kinase</fullName>
    </alternativeName>
</protein>
<feature type="binding site" evidence="6">
    <location>
        <position position="172"/>
    </location>
    <ligand>
        <name>NAD(+)</name>
        <dbReference type="ChEBI" id="CHEBI:57540"/>
    </ligand>
</feature>
<dbReference type="Gene3D" id="3.40.50.10330">
    <property type="entry name" value="Probable inorganic polyphosphate/atp-NAD kinase, domain 1"/>
    <property type="match status" value="1"/>
</dbReference>
<dbReference type="InterPro" id="IPR017437">
    <property type="entry name" value="ATP-NAD_kinase_PpnK-typ_C"/>
</dbReference>
<feature type="binding site" evidence="6">
    <location>
        <begin position="67"/>
        <end position="68"/>
    </location>
    <ligand>
        <name>NAD(+)</name>
        <dbReference type="ChEBI" id="CHEBI:57540"/>
    </ligand>
</feature>
<feature type="binding site" evidence="6">
    <location>
        <position position="207"/>
    </location>
    <ligand>
        <name>NAD(+)</name>
        <dbReference type="ChEBI" id="CHEBI:57540"/>
    </ligand>
</feature>
<dbReference type="Gene3D" id="2.60.200.30">
    <property type="entry name" value="Probable inorganic polyphosphate/atp-NAD kinase, domain 2"/>
    <property type="match status" value="1"/>
</dbReference>
<keyword evidence="6" id="KW-0963">Cytoplasm</keyword>
<dbReference type="NCBIfam" id="NF002892">
    <property type="entry name" value="PRK03372.1"/>
    <property type="match status" value="1"/>
</dbReference>
<dbReference type="GO" id="GO:0046872">
    <property type="term" value="F:metal ion binding"/>
    <property type="evidence" value="ECO:0007669"/>
    <property type="project" value="UniProtKB-UniRule"/>
</dbReference>
<dbReference type="GO" id="GO:0003951">
    <property type="term" value="F:NAD+ kinase activity"/>
    <property type="evidence" value="ECO:0007669"/>
    <property type="project" value="UniProtKB-UniRule"/>
</dbReference>
<proteinExistence type="inferred from homology"/>
<comment type="caution">
    <text evidence="6">Lacks conserved residue(s) required for the propagation of feature annotation.</text>
</comment>
<dbReference type="Pfam" id="PF20143">
    <property type="entry name" value="NAD_kinase_C"/>
    <property type="match status" value="1"/>
</dbReference>
<feature type="binding site" evidence="6">
    <location>
        <begin position="142"/>
        <end position="143"/>
    </location>
    <ligand>
        <name>NAD(+)</name>
        <dbReference type="ChEBI" id="CHEBI:57540"/>
    </ligand>
</feature>
<keyword evidence="6" id="KW-0067">ATP-binding</keyword>
<keyword evidence="2 6" id="KW-0418">Kinase</keyword>
<dbReference type="PANTHER" id="PTHR20275:SF0">
    <property type="entry name" value="NAD KINASE"/>
    <property type="match status" value="1"/>
</dbReference>
<dbReference type="PANTHER" id="PTHR20275">
    <property type="entry name" value="NAD KINASE"/>
    <property type="match status" value="1"/>
</dbReference>
<dbReference type="InterPro" id="IPR016064">
    <property type="entry name" value="NAD/diacylglycerol_kinase_sf"/>
</dbReference>
<evidence type="ECO:0000256" key="4">
    <source>
        <dbReference type="ARBA" id="ARBA00023027"/>
    </source>
</evidence>
<organism evidence="8 9">
    <name type="scientific">Bifidobacterium aemilianum</name>
    <dbReference type="NCBI Taxonomy" id="2493120"/>
    <lineage>
        <taxon>Bacteria</taxon>
        <taxon>Bacillati</taxon>
        <taxon>Actinomycetota</taxon>
        <taxon>Actinomycetes</taxon>
        <taxon>Bifidobacteriales</taxon>
        <taxon>Bifidobacteriaceae</taxon>
        <taxon>Bifidobacterium</taxon>
    </lineage>
</organism>
<feature type="binding site" evidence="6">
    <location>
        <begin position="183"/>
        <end position="188"/>
    </location>
    <ligand>
        <name>NAD(+)</name>
        <dbReference type="ChEBI" id="CHEBI:57540"/>
    </ligand>
</feature>
<keyword evidence="1 6" id="KW-0808">Transferase</keyword>
<feature type="binding site" evidence="6">
    <location>
        <position position="153"/>
    </location>
    <ligand>
        <name>NAD(+)</name>
        <dbReference type="ChEBI" id="CHEBI:57540"/>
    </ligand>
</feature>
<evidence type="ECO:0000256" key="1">
    <source>
        <dbReference type="ARBA" id="ARBA00022679"/>
    </source>
</evidence>
<evidence type="ECO:0000256" key="7">
    <source>
        <dbReference type="SAM" id="MobiDB-lite"/>
    </source>
</evidence>
<evidence type="ECO:0000256" key="6">
    <source>
        <dbReference type="HAMAP-Rule" id="MF_00361"/>
    </source>
</evidence>
<evidence type="ECO:0000313" key="8">
    <source>
        <dbReference type="EMBL" id="RBP98274.1"/>
    </source>
</evidence>
<gene>
    <name evidence="6" type="primary">nadK</name>
    <name evidence="8" type="ORF">CRD60_02735</name>
</gene>
<name>A0A366K9A7_9BIFI</name>
<dbReference type="OrthoDB" id="9774737at2"/>
<keyword evidence="3 6" id="KW-0521">NADP</keyword>
<feature type="active site" description="Proton acceptor" evidence="6">
    <location>
        <position position="67"/>
    </location>
</feature>
<evidence type="ECO:0000256" key="5">
    <source>
        <dbReference type="ARBA" id="ARBA00047925"/>
    </source>
</evidence>
<comment type="cofactor">
    <cofactor evidence="6">
        <name>a divalent metal cation</name>
        <dbReference type="ChEBI" id="CHEBI:60240"/>
    </cofactor>
</comment>
<dbReference type="SUPFAM" id="SSF111331">
    <property type="entry name" value="NAD kinase/diacylglycerol kinase-like"/>
    <property type="match status" value="1"/>
</dbReference>
<dbReference type="GO" id="GO:0005737">
    <property type="term" value="C:cytoplasm"/>
    <property type="evidence" value="ECO:0007669"/>
    <property type="project" value="UniProtKB-SubCell"/>
</dbReference>
<dbReference type="GO" id="GO:0051287">
    <property type="term" value="F:NAD binding"/>
    <property type="evidence" value="ECO:0007669"/>
    <property type="project" value="UniProtKB-ARBA"/>
</dbReference>
<dbReference type="InterPro" id="IPR002504">
    <property type="entry name" value="NADK"/>
</dbReference>
<dbReference type="RefSeq" id="WP_113859958.1">
    <property type="nucleotide sequence ID" value="NZ_PDCG01000002.1"/>
</dbReference>
<comment type="caution">
    <text evidence="8">The sequence shown here is derived from an EMBL/GenBank/DDBJ whole genome shotgun (WGS) entry which is preliminary data.</text>
</comment>
<dbReference type="GO" id="GO:0005524">
    <property type="term" value="F:ATP binding"/>
    <property type="evidence" value="ECO:0007669"/>
    <property type="project" value="UniProtKB-KW"/>
</dbReference>
<comment type="similarity">
    <text evidence="6">Belongs to the NAD kinase family.</text>
</comment>
<sequence length="337" mass="37124">MAARRHVVMVTHARLREGDQVVSHVVDQLRHAGFKVSIVDNIMAPSFGGDTPSVDADTEIVLVLGGDGTILRAAELVYRTDVPLLGINLGHVGFLAEFERFQMSEAIERVADRDYQIDERVLAQADLMLPGVQEPLRDWALNDITVERFDRGKMIEMGIRVDDVAMSSFSCDGLIVSTPTGSTAYGFSAGGPIIWPDVQALQLVPLAAHAVFSRPLVIGSKSSFTLDILQHSTSEGWICCDGRRQRPVPRGSRIKIRTSSKALRLAQLSEVPFTKRLVTKFNLPVVGWRERAEAEQNAYLRTQEQRVHPEESPKWSQAGRPDGPMLAGTDDQEGGDS</sequence>
<keyword evidence="6" id="KW-0547">Nucleotide-binding</keyword>
<accession>A0A366K9A7</accession>
<dbReference type="Proteomes" id="UP000252530">
    <property type="component" value="Unassembled WGS sequence"/>
</dbReference>
<keyword evidence="9" id="KW-1185">Reference proteome</keyword>
<comment type="function">
    <text evidence="6">Involved in the regulation of the intracellular balance of NAD and NADP, and is a key enzyme in the biosynthesis of NADP. Catalyzes specifically the phosphorylation on 2'-hydroxyl of the adenosine moiety of NAD to yield NADP.</text>
</comment>
<dbReference type="HAMAP" id="MF_00361">
    <property type="entry name" value="NAD_kinase"/>
    <property type="match status" value="1"/>
</dbReference>
<dbReference type="EMBL" id="PDCG01000002">
    <property type="protein sequence ID" value="RBP98274.1"/>
    <property type="molecule type" value="Genomic_DNA"/>
</dbReference>
<evidence type="ECO:0000313" key="9">
    <source>
        <dbReference type="Proteomes" id="UP000252530"/>
    </source>
</evidence>
<keyword evidence="4 6" id="KW-0520">NAD</keyword>
<dbReference type="Pfam" id="PF01513">
    <property type="entry name" value="NAD_kinase"/>
    <property type="match status" value="1"/>
</dbReference>
<comment type="subcellular location">
    <subcellularLocation>
        <location evidence="6">Cytoplasm</location>
    </subcellularLocation>
</comment>
<feature type="compositionally biased region" description="Basic and acidic residues" evidence="7">
    <location>
        <begin position="303"/>
        <end position="313"/>
    </location>
</feature>
<comment type="catalytic activity">
    <reaction evidence="5 6">
        <text>NAD(+) + ATP = ADP + NADP(+) + H(+)</text>
        <dbReference type="Rhea" id="RHEA:18629"/>
        <dbReference type="ChEBI" id="CHEBI:15378"/>
        <dbReference type="ChEBI" id="CHEBI:30616"/>
        <dbReference type="ChEBI" id="CHEBI:57540"/>
        <dbReference type="ChEBI" id="CHEBI:58349"/>
        <dbReference type="ChEBI" id="CHEBI:456216"/>
        <dbReference type="EC" id="2.7.1.23"/>
    </reaction>
</comment>
<reference evidence="8 9" key="1">
    <citation type="submission" date="2017-10" db="EMBL/GenBank/DDBJ databases">
        <title>Bifidobacterium xylocopum sp. nov. and Bifidobacterium aemilianum sp. nov., from the carpenter bee (Xylocopa violacea) digestive tract.</title>
        <authorList>
            <person name="Alberoni D."/>
            <person name="Baffoni L."/>
            <person name="Di Gioia D."/>
            <person name="Gaggia F."/>
            <person name="Biavati B."/>
        </authorList>
    </citation>
    <scope>NUCLEOTIDE SEQUENCE [LARGE SCALE GENOMIC DNA]</scope>
    <source>
        <strain evidence="8 9">XV10</strain>
    </source>
</reference>
<evidence type="ECO:0000256" key="3">
    <source>
        <dbReference type="ARBA" id="ARBA00022857"/>
    </source>
</evidence>
<dbReference type="GO" id="GO:0006741">
    <property type="term" value="P:NADP+ biosynthetic process"/>
    <property type="evidence" value="ECO:0007669"/>
    <property type="project" value="UniProtKB-UniRule"/>
</dbReference>
<dbReference type="GO" id="GO:0019674">
    <property type="term" value="P:NAD+ metabolic process"/>
    <property type="evidence" value="ECO:0007669"/>
    <property type="project" value="InterPro"/>
</dbReference>
<evidence type="ECO:0000256" key="2">
    <source>
        <dbReference type="ARBA" id="ARBA00022777"/>
    </source>
</evidence>
<feature type="binding site" evidence="6">
    <location>
        <position position="72"/>
    </location>
    <ligand>
        <name>NAD(+)</name>
        <dbReference type="ChEBI" id="CHEBI:57540"/>
    </ligand>
</feature>
<dbReference type="InterPro" id="IPR017438">
    <property type="entry name" value="ATP-NAD_kinase_N"/>
</dbReference>